<name>A0A7J8SMC9_GOSDV</name>
<sequence>MFATTGASGDREGVARSQGRASWKPLVGGRLKCNVDFSWFEQEGATGVALSWLKSLVDNVIESDCLLIISALSHSLSDISKLGLLLHKCLLMKNQF</sequence>
<evidence type="ECO:0000313" key="2">
    <source>
        <dbReference type="Proteomes" id="UP000593561"/>
    </source>
</evidence>
<dbReference type="Proteomes" id="UP000593561">
    <property type="component" value="Unassembled WGS sequence"/>
</dbReference>
<reference evidence="1 2" key="1">
    <citation type="journal article" date="2019" name="Genome Biol. Evol.">
        <title>Insights into the evolution of the New World diploid cottons (Gossypium, subgenus Houzingenia) based on genome sequencing.</title>
        <authorList>
            <person name="Grover C.E."/>
            <person name="Arick M.A. 2nd"/>
            <person name="Thrash A."/>
            <person name="Conover J.L."/>
            <person name="Sanders W.S."/>
            <person name="Peterson D.G."/>
            <person name="Frelichowski J.E."/>
            <person name="Scheffler J.A."/>
            <person name="Scheffler B.E."/>
            <person name="Wendel J.F."/>
        </authorList>
    </citation>
    <scope>NUCLEOTIDE SEQUENCE [LARGE SCALE GENOMIC DNA]</scope>
    <source>
        <strain evidence="1">27</strain>
        <tissue evidence="1">Leaf</tissue>
    </source>
</reference>
<comment type="caution">
    <text evidence="1">The sequence shown here is derived from an EMBL/GenBank/DDBJ whole genome shotgun (WGS) entry which is preliminary data.</text>
</comment>
<evidence type="ECO:0000313" key="1">
    <source>
        <dbReference type="EMBL" id="MBA0627043.1"/>
    </source>
</evidence>
<accession>A0A7J8SMC9</accession>
<dbReference type="AlphaFoldDB" id="A0A7J8SMC9"/>
<dbReference type="EMBL" id="JABFAC010000010">
    <property type="protein sequence ID" value="MBA0627043.1"/>
    <property type="molecule type" value="Genomic_DNA"/>
</dbReference>
<gene>
    <name evidence="1" type="ORF">Godav_004596</name>
</gene>
<evidence type="ECO:0008006" key="3">
    <source>
        <dbReference type="Google" id="ProtNLM"/>
    </source>
</evidence>
<organism evidence="1 2">
    <name type="scientific">Gossypium davidsonii</name>
    <name type="common">Davidson's cotton</name>
    <name type="synonym">Gossypium klotzschianum subsp. davidsonii</name>
    <dbReference type="NCBI Taxonomy" id="34287"/>
    <lineage>
        <taxon>Eukaryota</taxon>
        <taxon>Viridiplantae</taxon>
        <taxon>Streptophyta</taxon>
        <taxon>Embryophyta</taxon>
        <taxon>Tracheophyta</taxon>
        <taxon>Spermatophyta</taxon>
        <taxon>Magnoliopsida</taxon>
        <taxon>eudicotyledons</taxon>
        <taxon>Gunneridae</taxon>
        <taxon>Pentapetalae</taxon>
        <taxon>rosids</taxon>
        <taxon>malvids</taxon>
        <taxon>Malvales</taxon>
        <taxon>Malvaceae</taxon>
        <taxon>Malvoideae</taxon>
        <taxon>Gossypium</taxon>
    </lineage>
</organism>
<keyword evidence="2" id="KW-1185">Reference proteome</keyword>
<proteinExistence type="predicted"/>
<protein>
    <recommendedName>
        <fullName evidence="3">RNase H type-1 domain-containing protein</fullName>
    </recommendedName>
</protein>